<dbReference type="GO" id="GO:0008270">
    <property type="term" value="F:zinc ion binding"/>
    <property type="evidence" value="ECO:0007669"/>
    <property type="project" value="InterPro"/>
</dbReference>
<keyword evidence="5" id="KW-1185">Reference proteome</keyword>
<gene>
    <name evidence="4" type="ORF">SAMN05216360_101540</name>
</gene>
<dbReference type="GO" id="GO:0003676">
    <property type="term" value="F:nucleic acid binding"/>
    <property type="evidence" value="ECO:0007669"/>
    <property type="project" value="InterPro"/>
</dbReference>
<dbReference type="EMBL" id="FNHS01000001">
    <property type="protein sequence ID" value="SDM31856.1"/>
    <property type="molecule type" value="Genomic_DNA"/>
</dbReference>
<evidence type="ECO:0000313" key="4">
    <source>
        <dbReference type="EMBL" id="SDM31856.1"/>
    </source>
</evidence>
<dbReference type="InterPro" id="IPR014905">
    <property type="entry name" value="HIRAN"/>
</dbReference>
<accession>A0A1G9S8S2</accession>
<dbReference type="Pfam" id="PF08797">
    <property type="entry name" value="HIRAN"/>
    <property type="match status" value="1"/>
</dbReference>
<reference evidence="5" key="1">
    <citation type="submission" date="2016-10" db="EMBL/GenBank/DDBJ databases">
        <authorList>
            <person name="Varghese N."/>
            <person name="Submissions S."/>
        </authorList>
    </citation>
    <scope>NUCLEOTIDE SEQUENCE [LARGE SCALE GENOMIC DNA]</scope>
    <source>
        <strain evidence="5">BL47</strain>
    </source>
</reference>
<keyword evidence="1" id="KW-0479">Metal-binding</keyword>
<name>A0A1G9S8S2_9HYPH</name>
<dbReference type="RefSeq" id="WP_091713011.1">
    <property type="nucleotide sequence ID" value="NZ_FNHS01000001.1"/>
</dbReference>
<protein>
    <submittedName>
        <fullName evidence="4">HIRAN domain-containing protein</fullName>
    </submittedName>
</protein>
<evidence type="ECO:0000313" key="5">
    <source>
        <dbReference type="Proteomes" id="UP000198704"/>
    </source>
</evidence>
<proteinExistence type="predicted"/>
<keyword evidence="2" id="KW-0378">Hydrolase</keyword>
<dbReference type="SMART" id="SM00910">
    <property type="entry name" value="HIRAN"/>
    <property type="match status" value="1"/>
</dbReference>
<evidence type="ECO:0000256" key="2">
    <source>
        <dbReference type="ARBA" id="ARBA00022801"/>
    </source>
</evidence>
<sequence>MSDEAVPDLRGYEDTDLGVEIPALNRGEAWLVSECAGLQFYAYGRRDDLTGERIMPRLGDRLHLVRVPDNQHDANAVEVWWRNAHQIGHLPRNAAGDVAPLLDAGAAARAYVIGEGDGEAWSLRLIVVGPAAEPLYAAHIERVAYRATLPVRNEKRERRLRRRAERFADQLQARRVARVAQAVETLLAVPFEPDLPDVGTEVDVDHVARLLACSRSTVARLAKRVGIVVGRYTWRVPLTREFDAEIRAWCRAPRSRLDPDSVRAPRIGCESPRVFRRPFGLAQAAKAWTSAWA</sequence>
<dbReference type="STRING" id="582672.SAMN05216360_101540"/>
<dbReference type="Proteomes" id="UP000198704">
    <property type="component" value="Unassembled WGS sequence"/>
</dbReference>
<evidence type="ECO:0000256" key="1">
    <source>
        <dbReference type="ARBA" id="ARBA00022723"/>
    </source>
</evidence>
<dbReference type="GO" id="GO:0016818">
    <property type="term" value="F:hydrolase activity, acting on acid anhydrides, in phosphorus-containing anhydrides"/>
    <property type="evidence" value="ECO:0007669"/>
    <property type="project" value="InterPro"/>
</dbReference>
<dbReference type="Gene3D" id="3.30.70.2330">
    <property type="match status" value="1"/>
</dbReference>
<organism evidence="4 5">
    <name type="scientific">Methylobacterium phyllostachyos</name>
    <dbReference type="NCBI Taxonomy" id="582672"/>
    <lineage>
        <taxon>Bacteria</taxon>
        <taxon>Pseudomonadati</taxon>
        <taxon>Pseudomonadota</taxon>
        <taxon>Alphaproteobacteria</taxon>
        <taxon>Hyphomicrobiales</taxon>
        <taxon>Methylobacteriaceae</taxon>
        <taxon>Methylobacterium</taxon>
    </lineage>
</organism>
<feature type="domain" description="HIRAN" evidence="3">
    <location>
        <begin position="44"/>
        <end position="134"/>
    </location>
</feature>
<dbReference type="AlphaFoldDB" id="A0A1G9S8S2"/>
<evidence type="ECO:0000259" key="3">
    <source>
        <dbReference type="SMART" id="SM00910"/>
    </source>
</evidence>